<feature type="non-terminal residue" evidence="1">
    <location>
        <position position="111"/>
    </location>
</feature>
<protein>
    <submittedName>
        <fullName evidence="1">Uncharacterized protein</fullName>
    </submittedName>
</protein>
<dbReference type="EMBL" id="BARW01038626">
    <property type="protein sequence ID" value="GAJ23897.1"/>
    <property type="molecule type" value="Genomic_DNA"/>
</dbReference>
<reference evidence="1" key="1">
    <citation type="journal article" date="2014" name="Front. Microbiol.">
        <title>High frequency of phylogenetically diverse reductive dehalogenase-homologous genes in deep subseafloor sedimentary metagenomes.</title>
        <authorList>
            <person name="Kawai M."/>
            <person name="Futagami T."/>
            <person name="Toyoda A."/>
            <person name="Takaki Y."/>
            <person name="Nishi S."/>
            <person name="Hori S."/>
            <person name="Arai W."/>
            <person name="Tsubouchi T."/>
            <person name="Morono Y."/>
            <person name="Uchiyama I."/>
            <person name="Ito T."/>
            <person name="Fujiyama A."/>
            <person name="Inagaki F."/>
            <person name="Takami H."/>
        </authorList>
    </citation>
    <scope>NUCLEOTIDE SEQUENCE</scope>
    <source>
        <strain evidence="1">Expedition CK06-06</strain>
    </source>
</reference>
<dbReference type="AlphaFoldDB" id="X1VSV1"/>
<evidence type="ECO:0000313" key="1">
    <source>
        <dbReference type="EMBL" id="GAJ23897.1"/>
    </source>
</evidence>
<comment type="caution">
    <text evidence="1">The sequence shown here is derived from an EMBL/GenBank/DDBJ whole genome shotgun (WGS) entry which is preliminary data.</text>
</comment>
<gene>
    <name evidence="1" type="ORF">S12H4_59213</name>
</gene>
<name>X1VSV1_9ZZZZ</name>
<sequence>MGILRIVMTGFGSMLFAGKITEQQKTDFENYCEKNYLDINEVWYENENDEMKEFFDVDDCLDIDDLMNVGITFYDKTDFEKFLFGNKDSVEIIIYLELPLENHNRLKEIKL</sequence>
<organism evidence="1">
    <name type="scientific">marine sediment metagenome</name>
    <dbReference type="NCBI Taxonomy" id="412755"/>
    <lineage>
        <taxon>unclassified sequences</taxon>
        <taxon>metagenomes</taxon>
        <taxon>ecological metagenomes</taxon>
    </lineage>
</organism>
<proteinExistence type="predicted"/>
<accession>X1VSV1</accession>